<accession>A0A9Q1FJ16</accession>
<dbReference type="EMBL" id="JAINUF010000005">
    <property type="protein sequence ID" value="KAJ8359786.1"/>
    <property type="molecule type" value="Genomic_DNA"/>
</dbReference>
<dbReference type="Proteomes" id="UP001152622">
    <property type="component" value="Chromosome 5"/>
</dbReference>
<sequence length="71" mass="7722">MPCASLLPYQSCKAAKLTEPGVAQCTVKRQYCSELILCTYKISLLKNLALSVSISRRDEGSKASGQRGVKE</sequence>
<gene>
    <name evidence="1" type="ORF">SKAU_G00163110</name>
</gene>
<comment type="caution">
    <text evidence="1">The sequence shown here is derived from an EMBL/GenBank/DDBJ whole genome shotgun (WGS) entry which is preliminary data.</text>
</comment>
<proteinExistence type="predicted"/>
<organism evidence="1 2">
    <name type="scientific">Synaphobranchus kaupii</name>
    <name type="common">Kaup's arrowtooth eel</name>
    <dbReference type="NCBI Taxonomy" id="118154"/>
    <lineage>
        <taxon>Eukaryota</taxon>
        <taxon>Metazoa</taxon>
        <taxon>Chordata</taxon>
        <taxon>Craniata</taxon>
        <taxon>Vertebrata</taxon>
        <taxon>Euteleostomi</taxon>
        <taxon>Actinopterygii</taxon>
        <taxon>Neopterygii</taxon>
        <taxon>Teleostei</taxon>
        <taxon>Anguilliformes</taxon>
        <taxon>Synaphobranchidae</taxon>
        <taxon>Synaphobranchus</taxon>
    </lineage>
</organism>
<reference evidence="1" key="1">
    <citation type="journal article" date="2023" name="Science">
        <title>Genome structures resolve the early diversification of teleost fishes.</title>
        <authorList>
            <person name="Parey E."/>
            <person name="Louis A."/>
            <person name="Montfort J."/>
            <person name="Bouchez O."/>
            <person name="Roques C."/>
            <person name="Iampietro C."/>
            <person name="Lluch J."/>
            <person name="Castinel A."/>
            <person name="Donnadieu C."/>
            <person name="Desvignes T."/>
            <person name="Floi Bucao C."/>
            <person name="Jouanno E."/>
            <person name="Wen M."/>
            <person name="Mejri S."/>
            <person name="Dirks R."/>
            <person name="Jansen H."/>
            <person name="Henkel C."/>
            <person name="Chen W.J."/>
            <person name="Zahm M."/>
            <person name="Cabau C."/>
            <person name="Klopp C."/>
            <person name="Thompson A.W."/>
            <person name="Robinson-Rechavi M."/>
            <person name="Braasch I."/>
            <person name="Lecointre G."/>
            <person name="Bobe J."/>
            <person name="Postlethwait J.H."/>
            <person name="Berthelot C."/>
            <person name="Roest Crollius H."/>
            <person name="Guiguen Y."/>
        </authorList>
    </citation>
    <scope>NUCLEOTIDE SEQUENCE</scope>
    <source>
        <strain evidence="1">WJC10195</strain>
    </source>
</reference>
<dbReference type="AlphaFoldDB" id="A0A9Q1FJ16"/>
<keyword evidence="2" id="KW-1185">Reference proteome</keyword>
<evidence type="ECO:0000313" key="2">
    <source>
        <dbReference type="Proteomes" id="UP001152622"/>
    </source>
</evidence>
<name>A0A9Q1FJ16_SYNKA</name>
<evidence type="ECO:0000313" key="1">
    <source>
        <dbReference type="EMBL" id="KAJ8359786.1"/>
    </source>
</evidence>
<protein>
    <submittedName>
        <fullName evidence="1">Uncharacterized protein</fullName>
    </submittedName>
</protein>